<dbReference type="FunFam" id="3.30.300.130:FF:000001">
    <property type="entry name" value="NFU1 iron-sulfur cluster scaffold"/>
    <property type="match status" value="1"/>
</dbReference>
<dbReference type="GO" id="GO:0005739">
    <property type="term" value="C:mitochondrion"/>
    <property type="evidence" value="ECO:0007669"/>
    <property type="project" value="TreeGrafter"/>
</dbReference>
<evidence type="ECO:0000256" key="1">
    <source>
        <dbReference type="ARBA" id="ARBA00006420"/>
    </source>
</evidence>
<protein>
    <submittedName>
        <fullName evidence="3">HIRA-interacting protein 5</fullName>
    </submittedName>
</protein>
<name>A0A1Y2BT04_9FUNG</name>
<dbReference type="Gene3D" id="3.30.1370.70">
    <property type="entry name" value="Scaffold protein Nfu/NifU, N-terminal domain"/>
    <property type="match status" value="1"/>
</dbReference>
<dbReference type="GO" id="GO:0051536">
    <property type="term" value="F:iron-sulfur cluster binding"/>
    <property type="evidence" value="ECO:0007669"/>
    <property type="project" value="InterPro"/>
</dbReference>
<dbReference type="Pfam" id="PF01106">
    <property type="entry name" value="NifU"/>
    <property type="match status" value="1"/>
</dbReference>
<comment type="caution">
    <text evidence="3">The sequence shown here is derived from an EMBL/GenBank/DDBJ whole genome shotgun (WGS) entry which is preliminary data.</text>
</comment>
<dbReference type="GO" id="GO:0005506">
    <property type="term" value="F:iron ion binding"/>
    <property type="evidence" value="ECO:0007669"/>
    <property type="project" value="InterPro"/>
</dbReference>
<keyword evidence="4" id="KW-1185">Reference proteome</keyword>
<dbReference type="Proteomes" id="UP000193642">
    <property type="component" value="Unassembled WGS sequence"/>
</dbReference>
<dbReference type="PANTHER" id="PTHR11178:SF1">
    <property type="entry name" value="NFU1 IRON-SULFUR CLUSTER SCAFFOLD HOMOLOG, MITOCHONDRIAL"/>
    <property type="match status" value="1"/>
</dbReference>
<evidence type="ECO:0000313" key="4">
    <source>
        <dbReference type="Proteomes" id="UP000193642"/>
    </source>
</evidence>
<dbReference type="SUPFAM" id="SSF110836">
    <property type="entry name" value="Hypothetical protein SAV1430"/>
    <property type="match status" value="1"/>
</dbReference>
<evidence type="ECO:0000259" key="2">
    <source>
        <dbReference type="SMART" id="SM00932"/>
    </source>
</evidence>
<dbReference type="OrthoDB" id="565552at2759"/>
<dbReference type="Gene3D" id="3.30.300.130">
    <property type="entry name" value="Fe-S cluster assembly (FSCA)"/>
    <property type="match status" value="1"/>
</dbReference>
<dbReference type="PANTHER" id="PTHR11178">
    <property type="entry name" value="IRON-SULFUR CLUSTER SCAFFOLD PROTEIN NFU-RELATED"/>
    <property type="match status" value="1"/>
</dbReference>
<organism evidence="3 4">
    <name type="scientific">Rhizoclosmatium globosum</name>
    <dbReference type="NCBI Taxonomy" id="329046"/>
    <lineage>
        <taxon>Eukaryota</taxon>
        <taxon>Fungi</taxon>
        <taxon>Fungi incertae sedis</taxon>
        <taxon>Chytridiomycota</taxon>
        <taxon>Chytridiomycota incertae sedis</taxon>
        <taxon>Chytridiomycetes</taxon>
        <taxon>Chytridiales</taxon>
        <taxon>Chytriomycetaceae</taxon>
        <taxon>Rhizoclosmatium</taxon>
    </lineage>
</organism>
<feature type="domain" description="Scaffold protein Nfu/NifU N-terminal" evidence="2">
    <location>
        <begin position="10"/>
        <end position="98"/>
    </location>
</feature>
<dbReference type="InterPro" id="IPR014824">
    <property type="entry name" value="Nfu/NifU_N"/>
</dbReference>
<dbReference type="Pfam" id="PF08712">
    <property type="entry name" value="Nfu_N"/>
    <property type="match status" value="1"/>
</dbReference>
<evidence type="ECO:0000313" key="3">
    <source>
        <dbReference type="EMBL" id="ORY37890.1"/>
    </source>
</evidence>
<dbReference type="FunFam" id="3.30.1370.70:FF:000001">
    <property type="entry name" value="NifU-like protein 4, mitochondrial"/>
    <property type="match status" value="1"/>
</dbReference>
<proteinExistence type="inferred from homology"/>
<reference evidence="3 4" key="1">
    <citation type="submission" date="2016-07" db="EMBL/GenBank/DDBJ databases">
        <title>Pervasive Adenine N6-methylation of Active Genes in Fungi.</title>
        <authorList>
            <consortium name="DOE Joint Genome Institute"/>
            <person name="Mondo S.J."/>
            <person name="Dannebaum R.O."/>
            <person name="Kuo R.C."/>
            <person name="Labutti K."/>
            <person name="Haridas S."/>
            <person name="Kuo A."/>
            <person name="Salamov A."/>
            <person name="Ahrendt S.R."/>
            <person name="Lipzen A."/>
            <person name="Sullivan W."/>
            <person name="Andreopoulos W.B."/>
            <person name="Clum A."/>
            <person name="Lindquist E."/>
            <person name="Daum C."/>
            <person name="Ramamoorthy G.K."/>
            <person name="Gryganskyi A."/>
            <person name="Culley D."/>
            <person name="Magnuson J.K."/>
            <person name="James T.Y."/>
            <person name="O'Malley M.A."/>
            <person name="Stajich J.E."/>
            <person name="Spatafora J.W."/>
            <person name="Visel A."/>
            <person name="Grigoriev I.V."/>
        </authorList>
    </citation>
    <scope>NUCLEOTIDE SEQUENCE [LARGE SCALE GENOMIC DNA]</scope>
    <source>
        <strain evidence="3 4">JEL800</strain>
    </source>
</reference>
<dbReference type="STRING" id="329046.A0A1Y2BT04"/>
<accession>A0A1Y2BT04</accession>
<dbReference type="GO" id="GO:0016226">
    <property type="term" value="P:iron-sulfur cluster assembly"/>
    <property type="evidence" value="ECO:0007669"/>
    <property type="project" value="InterPro"/>
</dbReference>
<dbReference type="SMART" id="SM00932">
    <property type="entry name" value="Nfu_N"/>
    <property type="match status" value="1"/>
</dbReference>
<dbReference type="SUPFAM" id="SSF117916">
    <property type="entry name" value="Fe-S cluster assembly (FSCA) domain-like"/>
    <property type="match status" value="1"/>
</dbReference>
<sequence length="224" mass="24576">MRTHVRSLFIQTAPTPNANSLKFSPGVAVVGSANTTIEFTSARAAMASPLAKRLFRIDGVKEVFLGPDFITVTKVDEAEWPLLKPDLYASIMDHYSSGQPVLAQDSGASSAVPADTVIHPDDSETVAMIKELLDTRIRPTIQDDGGDVEFMGFNEETGKVLLKLKGACRTCDSSVVTLKNGIENMLMHYVPEVTVVEQVFDELEQQSQDEFKKLEEALKKQMSP</sequence>
<dbReference type="PIRSF" id="PIRSF036773">
    <property type="entry name" value="HIRIP5"/>
    <property type="match status" value="1"/>
</dbReference>
<dbReference type="InterPro" id="IPR036498">
    <property type="entry name" value="Nfu/NifU_N_sf"/>
</dbReference>
<dbReference type="AlphaFoldDB" id="A0A1Y2BT04"/>
<dbReference type="InterPro" id="IPR034904">
    <property type="entry name" value="FSCA_dom_sf"/>
</dbReference>
<dbReference type="EMBL" id="MCGO01000047">
    <property type="protein sequence ID" value="ORY37890.1"/>
    <property type="molecule type" value="Genomic_DNA"/>
</dbReference>
<dbReference type="InterPro" id="IPR001075">
    <property type="entry name" value="NIF_FeS_clus_asmbl_NifU_C"/>
</dbReference>
<comment type="similarity">
    <text evidence="1">Belongs to the NifU family.</text>
</comment>
<dbReference type="InterPro" id="IPR035433">
    <property type="entry name" value="NFU1-like"/>
</dbReference>
<gene>
    <name evidence="3" type="ORF">BCR33DRAFT_758841</name>
</gene>